<name>A0A7G4AW62_9CAUD</name>
<organism evidence="1 2">
    <name type="scientific">Streptomyces phage Coruscant</name>
    <dbReference type="NCBI Taxonomy" id="2739834"/>
    <lineage>
        <taxon>Viruses</taxon>
        <taxon>Duplodnaviria</taxon>
        <taxon>Heunggongvirae</taxon>
        <taxon>Uroviricota</taxon>
        <taxon>Caudoviricetes</taxon>
        <taxon>Stanwilliamsviridae</taxon>
        <taxon>Boydwoodruffvirinae</taxon>
        <taxon>Coruscantvirus</taxon>
        <taxon>Coruscantvirus coruscant</taxon>
    </lineage>
</organism>
<gene>
    <name evidence="1" type="ORF">HUN41_00134</name>
</gene>
<evidence type="ECO:0000313" key="2">
    <source>
        <dbReference type="Proteomes" id="UP000515922"/>
    </source>
</evidence>
<reference evidence="1 2" key="1">
    <citation type="submission" date="2020-07" db="EMBL/GenBank/DDBJ databases">
        <title>Streptomyces phage Genome sequencing and assembly.</title>
        <authorList>
            <person name="Sharma V."/>
            <person name="Hardy A."/>
            <person name="Frunzke J."/>
        </authorList>
    </citation>
    <scope>NUCLEOTIDE SEQUENCE [LARGE SCALE GENOMIC DNA]</scope>
</reference>
<proteinExistence type="predicted"/>
<accession>A0A7G4AW62</accession>
<sequence length="70" mass="8192">MTYKTSTYTFKGSNELADEVAYLATKNDLRVSVRTSTGVFRKEHFFQIFGPAEGIERFEREMNHAKNRIR</sequence>
<dbReference type="EMBL" id="MT711976">
    <property type="protein sequence ID" value="QMP84252.1"/>
    <property type="molecule type" value="Genomic_DNA"/>
</dbReference>
<protein>
    <submittedName>
        <fullName evidence="1">Uncharacterized protein</fullName>
    </submittedName>
</protein>
<evidence type="ECO:0000313" key="1">
    <source>
        <dbReference type="EMBL" id="QMP84252.1"/>
    </source>
</evidence>
<keyword evidence="2" id="KW-1185">Reference proteome</keyword>
<dbReference type="Proteomes" id="UP000515922">
    <property type="component" value="Segment"/>
</dbReference>